<evidence type="ECO:0000313" key="3">
    <source>
        <dbReference type="Proteomes" id="UP001046870"/>
    </source>
</evidence>
<evidence type="ECO:0000313" key="2">
    <source>
        <dbReference type="EMBL" id="KAG7461162.1"/>
    </source>
</evidence>
<name>A0A9D3SYT4_MEGAT</name>
<keyword evidence="1" id="KW-1133">Transmembrane helix</keyword>
<keyword evidence="1" id="KW-0812">Transmembrane</keyword>
<sequence>MTTIPVTKPLGLRRRVGLRRSLPTGLGKIKRGLSVVEREVQEREREQESVLALLGVIGTVLNLIVIIIVYIYTSP</sequence>
<dbReference type="EMBL" id="JAFDVH010000018">
    <property type="protein sequence ID" value="KAG7461162.1"/>
    <property type="molecule type" value="Genomic_DNA"/>
</dbReference>
<protein>
    <submittedName>
        <fullName evidence="2">Uncharacterized protein</fullName>
    </submittedName>
</protein>
<organism evidence="2 3">
    <name type="scientific">Megalops atlanticus</name>
    <name type="common">Tarpon</name>
    <name type="synonym">Clupea gigantea</name>
    <dbReference type="NCBI Taxonomy" id="7932"/>
    <lineage>
        <taxon>Eukaryota</taxon>
        <taxon>Metazoa</taxon>
        <taxon>Chordata</taxon>
        <taxon>Craniata</taxon>
        <taxon>Vertebrata</taxon>
        <taxon>Euteleostomi</taxon>
        <taxon>Actinopterygii</taxon>
        <taxon>Neopterygii</taxon>
        <taxon>Teleostei</taxon>
        <taxon>Elopiformes</taxon>
        <taxon>Megalopidae</taxon>
        <taxon>Megalops</taxon>
    </lineage>
</organism>
<gene>
    <name evidence="2" type="ORF">MATL_G00207110</name>
</gene>
<dbReference type="AlphaFoldDB" id="A0A9D3SYT4"/>
<dbReference type="InterPro" id="IPR054138">
    <property type="entry name" value="TUNAR"/>
</dbReference>
<accession>A0A9D3SYT4</accession>
<keyword evidence="3" id="KW-1185">Reference proteome</keyword>
<dbReference type="Pfam" id="PF21954">
    <property type="entry name" value="TUNAR"/>
    <property type="match status" value="1"/>
</dbReference>
<dbReference type="Proteomes" id="UP001046870">
    <property type="component" value="Chromosome 18"/>
</dbReference>
<keyword evidence="1" id="KW-0472">Membrane</keyword>
<feature type="transmembrane region" description="Helical" evidence="1">
    <location>
        <begin position="50"/>
        <end position="72"/>
    </location>
</feature>
<proteinExistence type="predicted"/>
<evidence type="ECO:0000256" key="1">
    <source>
        <dbReference type="SAM" id="Phobius"/>
    </source>
</evidence>
<comment type="caution">
    <text evidence="2">The sequence shown here is derived from an EMBL/GenBank/DDBJ whole genome shotgun (WGS) entry which is preliminary data.</text>
</comment>
<reference evidence="2" key="1">
    <citation type="submission" date="2021-01" db="EMBL/GenBank/DDBJ databases">
        <authorList>
            <person name="Zahm M."/>
            <person name="Roques C."/>
            <person name="Cabau C."/>
            <person name="Klopp C."/>
            <person name="Donnadieu C."/>
            <person name="Jouanno E."/>
            <person name="Lampietro C."/>
            <person name="Louis A."/>
            <person name="Herpin A."/>
            <person name="Echchiki A."/>
            <person name="Berthelot C."/>
            <person name="Parey E."/>
            <person name="Roest-Crollius H."/>
            <person name="Braasch I."/>
            <person name="Postlethwait J."/>
            <person name="Bobe J."/>
            <person name="Montfort J."/>
            <person name="Bouchez O."/>
            <person name="Begum T."/>
            <person name="Mejri S."/>
            <person name="Adams A."/>
            <person name="Chen W.-J."/>
            <person name="Guiguen Y."/>
        </authorList>
    </citation>
    <scope>NUCLEOTIDE SEQUENCE</scope>
    <source>
        <strain evidence="2">YG-15Mar2019-1</strain>
        <tissue evidence="2">Brain</tissue>
    </source>
</reference>